<dbReference type="STRING" id="253628.A0A0D1XR03"/>
<evidence type="ECO:0008006" key="5">
    <source>
        <dbReference type="Google" id="ProtNLM"/>
    </source>
</evidence>
<feature type="domain" description="Trafficking protein particle complex subunit 13 N-terminal" evidence="1">
    <location>
        <begin position="17"/>
        <end position="195"/>
    </location>
</feature>
<dbReference type="VEuPathDB" id="FungiDB:PV09_03680"/>
<gene>
    <name evidence="3" type="ORF">PV09_03680</name>
</gene>
<dbReference type="RefSeq" id="XP_016214995.1">
    <property type="nucleotide sequence ID" value="XM_016356906.1"/>
</dbReference>
<dbReference type="InterPro" id="IPR055427">
    <property type="entry name" value="TRAPPC13_N"/>
</dbReference>
<dbReference type="AlphaFoldDB" id="A0A0D1XR03"/>
<dbReference type="InterPro" id="IPR055429">
    <property type="entry name" value="TRAPPC13_M"/>
</dbReference>
<keyword evidence="4" id="KW-1185">Reference proteome</keyword>
<evidence type="ECO:0000259" key="1">
    <source>
        <dbReference type="Pfam" id="PF06159"/>
    </source>
</evidence>
<protein>
    <recommendedName>
        <fullName evidence="5">Trafficking protein particle complex subunit 13</fullName>
    </recommendedName>
</protein>
<organism evidence="3 4">
    <name type="scientific">Verruconis gallopava</name>
    <dbReference type="NCBI Taxonomy" id="253628"/>
    <lineage>
        <taxon>Eukaryota</taxon>
        <taxon>Fungi</taxon>
        <taxon>Dikarya</taxon>
        <taxon>Ascomycota</taxon>
        <taxon>Pezizomycotina</taxon>
        <taxon>Dothideomycetes</taxon>
        <taxon>Pleosporomycetidae</taxon>
        <taxon>Venturiales</taxon>
        <taxon>Sympoventuriaceae</taxon>
        <taxon>Verruconis</taxon>
    </lineage>
</organism>
<name>A0A0D1XR03_9PEZI</name>
<dbReference type="PANTHER" id="PTHR13134">
    <property type="entry name" value="TRAFFICKING PROTEIN PARTICLE COMPLEX SUBUNIT 13"/>
    <property type="match status" value="1"/>
</dbReference>
<sequence>MARPRGQSTGEGMRTPHSVSLKVLRLSRPSLQYQYTLPAVDDDGESIRIDPKASLSYAADNAADSFVISPVLTLPESFRSAYVGEEFACTLCANNELLPDDASKSISAVKILAEMQLPMGETVTLDMEDGEAGAGDTEPSKAGDTIQKIVRLNLSEPGQHVLGVTVTYTETQHAPGGGGAHGARVRTFRKLYQFIAQPLINVKTKTGDLPATKAGKARYALEAQLQNLADRTVCLEAVSVDPKEPFKWRSLNWDAFSPTNAPAHAPILNPNDTLQVAFLLEETAGSKPAQLDGTDDKVILGQLNIQWRSAMGDRGSLRTSWLTGRRRALK</sequence>
<reference evidence="3 4" key="1">
    <citation type="submission" date="2015-01" db="EMBL/GenBank/DDBJ databases">
        <title>The Genome Sequence of Ochroconis gallopava CBS43764.</title>
        <authorList>
            <consortium name="The Broad Institute Genomics Platform"/>
            <person name="Cuomo C."/>
            <person name="de Hoog S."/>
            <person name="Gorbushina A."/>
            <person name="Stielow B."/>
            <person name="Teixiera M."/>
            <person name="Abouelleil A."/>
            <person name="Chapman S.B."/>
            <person name="Priest M."/>
            <person name="Young S.K."/>
            <person name="Wortman J."/>
            <person name="Nusbaum C."/>
            <person name="Birren B."/>
        </authorList>
    </citation>
    <scope>NUCLEOTIDE SEQUENCE [LARGE SCALE GENOMIC DNA]</scope>
    <source>
        <strain evidence="3 4">CBS 43764</strain>
    </source>
</reference>
<feature type="domain" description="Trafficking protein particle complex subunit 13 middle" evidence="2">
    <location>
        <begin position="201"/>
        <end position="323"/>
    </location>
</feature>
<dbReference type="OrthoDB" id="10250284at2759"/>
<dbReference type="PANTHER" id="PTHR13134:SF3">
    <property type="entry name" value="TRAFFICKING PROTEIN PARTICLE COMPLEX SUBUNIT 13"/>
    <property type="match status" value="1"/>
</dbReference>
<dbReference type="GeneID" id="27311653"/>
<dbReference type="Pfam" id="PF23647">
    <property type="entry name" value="TRAPPC13_M"/>
    <property type="match status" value="1"/>
</dbReference>
<dbReference type="InParanoid" id="A0A0D1XR03"/>
<dbReference type="Pfam" id="PF06159">
    <property type="entry name" value="TRAPPC13_N"/>
    <property type="match status" value="1"/>
</dbReference>
<dbReference type="InterPro" id="IPR010378">
    <property type="entry name" value="TRAPPC13"/>
</dbReference>
<dbReference type="Proteomes" id="UP000053259">
    <property type="component" value="Unassembled WGS sequence"/>
</dbReference>
<dbReference type="HOGENOM" id="CLU_027041_1_1_1"/>
<proteinExistence type="predicted"/>
<evidence type="ECO:0000313" key="4">
    <source>
        <dbReference type="Proteomes" id="UP000053259"/>
    </source>
</evidence>
<evidence type="ECO:0000259" key="2">
    <source>
        <dbReference type="Pfam" id="PF23647"/>
    </source>
</evidence>
<dbReference type="GO" id="GO:1990072">
    <property type="term" value="C:TRAPPIII protein complex"/>
    <property type="evidence" value="ECO:0007669"/>
    <property type="project" value="TreeGrafter"/>
</dbReference>
<accession>A0A0D1XR03</accession>
<evidence type="ECO:0000313" key="3">
    <source>
        <dbReference type="EMBL" id="KIW05126.1"/>
    </source>
</evidence>
<dbReference type="EMBL" id="KN847538">
    <property type="protein sequence ID" value="KIW05126.1"/>
    <property type="molecule type" value="Genomic_DNA"/>
</dbReference>